<dbReference type="RefSeq" id="WP_084336267.1">
    <property type="nucleotide sequence ID" value="NZ_CBKZNZ010000071.1"/>
</dbReference>
<dbReference type="Proteomes" id="UP000198706">
    <property type="component" value="Unassembled WGS sequence"/>
</dbReference>
<dbReference type="OrthoDB" id="7033272at2"/>
<feature type="transmembrane region" description="Helical" evidence="3">
    <location>
        <begin position="59"/>
        <end position="78"/>
    </location>
</feature>
<reference evidence="4 5" key="1">
    <citation type="submission" date="2016-10" db="EMBL/GenBank/DDBJ databases">
        <authorList>
            <person name="de Groot N.N."/>
        </authorList>
    </citation>
    <scope>NUCLEOTIDE SEQUENCE [LARGE SCALE GENOMIC DNA]</scope>
    <source>
        <strain evidence="4 5">JCM 21544</strain>
    </source>
</reference>
<dbReference type="STRING" id="137658.SAMN05216186_10852"/>
<accession>A0A1G9CTU9</accession>
<keyword evidence="3" id="KW-1133">Transmembrane helix</keyword>
<dbReference type="Gene3D" id="1.20.1480.30">
    <property type="entry name" value="Designed four-helix bundle protein"/>
    <property type="match status" value="1"/>
</dbReference>
<proteinExistence type="predicted"/>
<keyword evidence="3" id="KW-0812">Transmembrane</keyword>
<evidence type="ECO:0000313" key="5">
    <source>
        <dbReference type="Proteomes" id="UP000198706"/>
    </source>
</evidence>
<feature type="coiled-coil region" evidence="1">
    <location>
        <begin position="183"/>
        <end position="231"/>
    </location>
</feature>
<keyword evidence="5" id="KW-1185">Reference proteome</keyword>
<keyword evidence="3" id="KW-0472">Membrane</keyword>
<sequence length="294" mass="31870">MRNDAHDELEHVPSLRPDIRDDDDFDHDAPEPLERGYGRGAVRAERPAKASKGASTGPLWALVGALTIALGGLGWWSFQQISLMEQQLVATQESFARISEEAAGRIQDITGKVVATESSVTTGSEALKLQVKQLENKLAELSRQQQGVAGQQGEQAKRLDQLAADLKAQKSDAAQVDTRLKGLAGEQEKLQAAQADLKAAQGDAQSAKQELARLDTRLKGLAADLETLKKQGNPNQAIGRLEQDLLVLRSEMETRAGSGQGNAAEFDAFRAQMTRNITSLQSQLQSLQQQINAR</sequence>
<dbReference type="AlphaFoldDB" id="A0A1G9CTU9"/>
<evidence type="ECO:0000256" key="2">
    <source>
        <dbReference type="SAM" id="MobiDB-lite"/>
    </source>
</evidence>
<evidence type="ECO:0008006" key="6">
    <source>
        <dbReference type="Google" id="ProtNLM"/>
    </source>
</evidence>
<evidence type="ECO:0000256" key="3">
    <source>
        <dbReference type="SAM" id="Phobius"/>
    </source>
</evidence>
<feature type="region of interest" description="Disordered" evidence="2">
    <location>
        <begin position="1"/>
        <end position="55"/>
    </location>
</feature>
<dbReference type="EMBL" id="FNFD01000008">
    <property type="protein sequence ID" value="SDK55047.1"/>
    <property type="molecule type" value="Genomic_DNA"/>
</dbReference>
<name>A0A1G9CTU9_9PSED</name>
<keyword evidence="1" id="KW-0175">Coiled coil</keyword>
<feature type="compositionally biased region" description="Basic and acidic residues" evidence="2">
    <location>
        <begin position="27"/>
        <end position="48"/>
    </location>
</feature>
<gene>
    <name evidence="4" type="ORF">SAMN05216186_10852</name>
</gene>
<organism evidence="4 5">
    <name type="scientific">Pseudomonas indica</name>
    <dbReference type="NCBI Taxonomy" id="137658"/>
    <lineage>
        <taxon>Bacteria</taxon>
        <taxon>Pseudomonadati</taxon>
        <taxon>Pseudomonadota</taxon>
        <taxon>Gammaproteobacteria</taxon>
        <taxon>Pseudomonadales</taxon>
        <taxon>Pseudomonadaceae</taxon>
        <taxon>Pseudomonas</taxon>
    </lineage>
</organism>
<evidence type="ECO:0000313" key="4">
    <source>
        <dbReference type="EMBL" id="SDK55047.1"/>
    </source>
</evidence>
<feature type="coiled-coil region" evidence="1">
    <location>
        <begin position="124"/>
        <end position="151"/>
    </location>
</feature>
<feature type="compositionally biased region" description="Basic and acidic residues" evidence="2">
    <location>
        <begin position="1"/>
        <end position="19"/>
    </location>
</feature>
<protein>
    <recommendedName>
        <fullName evidence="6">ATPase</fullName>
    </recommendedName>
</protein>
<evidence type="ECO:0000256" key="1">
    <source>
        <dbReference type="SAM" id="Coils"/>
    </source>
</evidence>